<feature type="domain" description="AB hydrolase-1" evidence="1">
    <location>
        <begin position="14"/>
        <end position="146"/>
    </location>
</feature>
<dbReference type="PANTHER" id="PTHR37946">
    <property type="entry name" value="SLL1969 PROTEIN"/>
    <property type="match status" value="1"/>
</dbReference>
<name>A0A8J3GZ36_9RHOB</name>
<sequence length="240" mass="25981">MLLLLAGPVRAECVVLLHGLARTDASLTVMEQVLAANGYHVVNVRYPSTELPIPELAEGALPEAVEECGDERVNFVTHSMGGILLRYWMRMARPEKLGRTVMLGPPNRGSELVDKLGDLEVFGMLNGPAGLQLGTDPQSWPLRLGPVDYPVGVIAGTQSLNPVFSAMIDGPDDGKVSVASTALEGMADRLVLPVTHTFMMNNPRVIAETMHFLSHGRFDADISWLDAILGEEDAEKETKP</sequence>
<comment type="caution">
    <text evidence="2">The sequence shown here is derived from an EMBL/GenBank/DDBJ whole genome shotgun (WGS) entry which is preliminary data.</text>
</comment>
<reference evidence="2" key="2">
    <citation type="submission" date="2020-09" db="EMBL/GenBank/DDBJ databases">
        <authorList>
            <person name="Sun Q."/>
            <person name="Kim S."/>
        </authorList>
    </citation>
    <scope>NUCLEOTIDE SEQUENCE</scope>
    <source>
        <strain evidence="2">KCTC 42650</strain>
    </source>
</reference>
<proteinExistence type="predicted"/>
<organism evidence="2 3">
    <name type="scientific">Seohaeicola zhoushanensis</name>
    <dbReference type="NCBI Taxonomy" id="1569283"/>
    <lineage>
        <taxon>Bacteria</taxon>
        <taxon>Pseudomonadati</taxon>
        <taxon>Pseudomonadota</taxon>
        <taxon>Alphaproteobacteria</taxon>
        <taxon>Rhodobacterales</taxon>
        <taxon>Roseobacteraceae</taxon>
        <taxon>Seohaeicola</taxon>
    </lineage>
</organism>
<accession>A0A8J3GZ36</accession>
<evidence type="ECO:0000313" key="3">
    <source>
        <dbReference type="Proteomes" id="UP000626220"/>
    </source>
</evidence>
<evidence type="ECO:0000259" key="1">
    <source>
        <dbReference type="Pfam" id="PF12697"/>
    </source>
</evidence>
<dbReference type="Gene3D" id="3.40.50.1820">
    <property type="entry name" value="alpha/beta hydrolase"/>
    <property type="match status" value="1"/>
</dbReference>
<reference evidence="2" key="1">
    <citation type="journal article" date="2014" name="Int. J. Syst. Evol. Microbiol.">
        <title>Complete genome sequence of Corynebacterium casei LMG S-19264T (=DSM 44701T), isolated from a smear-ripened cheese.</title>
        <authorList>
            <consortium name="US DOE Joint Genome Institute (JGI-PGF)"/>
            <person name="Walter F."/>
            <person name="Albersmeier A."/>
            <person name="Kalinowski J."/>
            <person name="Ruckert C."/>
        </authorList>
    </citation>
    <scope>NUCLEOTIDE SEQUENCE</scope>
    <source>
        <strain evidence="2">KCTC 42650</strain>
    </source>
</reference>
<evidence type="ECO:0000313" key="2">
    <source>
        <dbReference type="EMBL" id="GHF54799.1"/>
    </source>
</evidence>
<dbReference type="SUPFAM" id="SSF53474">
    <property type="entry name" value="alpha/beta-Hydrolases"/>
    <property type="match status" value="1"/>
</dbReference>
<dbReference type="InterPro" id="IPR029058">
    <property type="entry name" value="AB_hydrolase_fold"/>
</dbReference>
<dbReference type="Proteomes" id="UP000626220">
    <property type="component" value="Unassembled WGS sequence"/>
</dbReference>
<dbReference type="PANTHER" id="PTHR37946:SF1">
    <property type="entry name" value="SLL1969 PROTEIN"/>
    <property type="match status" value="1"/>
</dbReference>
<dbReference type="Pfam" id="PF12697">
    <property type="entry name" value="Abhydrolase_6"/>
    <property type="match status" value="1"/>
</dbReference>
<dbReference type="InterPro" id="IPR000073">
    <property type="entry name" value="AB_hydrolase_1"/>
</dbReference>
<gene>
    <name evidence="2" type="ORF">GCM10017056_27890</name>
</gene>
<dbReference type="AlphaFoldDB" id="A0A8J3GZ36"/>
<protein>
    <submittedName>
        <fullName evidence="2">Acetyltransferase</fullName>
    </submittedName>
</protein>
<keyword evidence="3" id="KW-1185">Reference proteome</keyword>
<dbReference type="EMBL" id="BNCJ01000007">
    <property type="protein sequence ID" value="GHF54799.1"/>
    <property type="molecule type" value="Genomic_DNA"/>
</dbReference>